<feature type="compositionally biased region" description="Basic and acidic residues" evidence="1">
    <location>
        <begin position="124"/>
        <end position="137"/>
    </location>
</feature>
<evidence type="ECO:0000313" key="2">
    <source>
        <dbReference type="EMBL" id="KAK6495988.1"/>
    </source>
</evidence>
<accession>A0AAV9VT40</accession>
<reference evidence="2 3" key="1">
    <citation type="submission" date="2023-08" db="EMBL/GenBank/DDBJ databases">
        <authorList>
            <person name="Palmer J.M."/>
        </authorList>
    </citation>
    <scope>NUCLEOTIDE SEQUENCE [LARGE SCALE GENOMIC DNA]</scope>
    <source>
        <strain evidence="2 3">TWF481</strain>
    </source>
</reference>
<keyword evidence="3" id="KW-1185">Reference proteome</keyword>
<gene>
    <name evidence="2" type="ORF">TWF481_003033</name>
</gene>
<dbReference type="Proteomes" id="UP001370758">
    <property type="component" value="Unassembled WGS sequence"/>
</dbReference>
<comment type="caution">
    <text evidence="2">The sequence shown here is derived from an EMBL/GenBank/DDBJ whole genome shotgun (WGS) entry which is preliminary data.</text>
</comment>
<name>A0AAV9VT40_9PEZI</name>
<evidence type="ECO:0000313" key="3">
    <source>
        <dbReference type="Proteomes" id="UP001370758"/>
    </source>
</evidence>
<evidence type="ECO:0000256" key="1">
    <source>
        <dbReference type="SAM" id="MobiDB-lite"/>
    </source>
</evidence>
<feature type="region of interest" description="Disordered" evidence="1">
    <location>
        <begin position="57"/>
        <end position="137"/>
    </location>
</feature>
<proteinExistence type="predicted"/>
<dbReference type="EMBL" id="JAVHJL010000012">
    <property type="protein sequence ID" value="KAK6495988.1"/>
    <property type="molecule type" value="Genomic_DNA"/>
</dbReference>
<sequence length="137" mass="15420">MPPTVVFKSVYYMENWYTALNDEKATFGITQMGWTNNAPGVEWARQFEAYSRVDASSEADLNENRQTAAVKTHQPKRRERPSKQPTRSVLAAVLIDKSTRRDMSPARISDQADTNPNPFIDNDSDSRASSESSSDSK</sequence>
<organism evidence="2 3">
    <name type="scientific">Arthrobotrys musiformis</name>
    <dbReference type="NCBI Taxonomy" id="47236"/>
    <lineage>
        <taxon>Eukaryota</taxon>
        <taxon>Fungi</taxon>
        <taxon>Dikarya</taxon>
        <taxon>Ascomycota</taxon>
        <taxon>Pezizomycotina</taxon>
        <taxon>Orbiliomycetes</taxon>
        <taxon>Orbiliales</taxon>
        <taxon>Orbiliaceae</taxon>
        <taxon>Arthrobotrys</taxon>
    </lineage>
</organism>
<dbReference type="AlphaFoldDB" id="A0AAV9VT40"/>
<protein>
    <submittedName>
        <fullName evidence="2">Uncharacterized protein</fullName>
    </submittedName>
</protein>